<name>A0ABM7S6G3_9PSED</name>
<dbReference type="EMBL" id="AP017423">
    <property type="protein sequence ID" value="BCX71248.1"/>
    <property type="molecule type" value="Genomic_DNA"/>
</dbReference>
<dbReference type="Proteomes" id="UP000218595">
    <property type="component" value="Chromosome"/>
</dbReference>
<dbReference type="InterPro" id="IPR000253">
    <property type="entry name" value="FHA_dom"/>
</dbReference>
<gene>
    <name evidence="2" type="primary">tagH</name>
    <name evidence="2" type="ORF">LAB08_R59360</name>
</gene>
<dbReference type="Gene3D" id="2.60.200.20">
    <property type="match status" value="1"/>
</dbReference>
<dbReference type="CDD" id="cd00060">
    <property type="entry name" value="FHA"/>
    <property type="match status" value="1"/>
</dbReference>
<evidence type="ECO:0000313" key="3">
    <source>
        <dbReference type="Proteomes" id="UP000218595"/>
    </source>
</evidence>
<dbReference type="Pfam" id="PF20232">
    <property type="entry name" value="T6SS_FHA_C"/>
    <property type="match status" value="1"/>
</dbReference>
<dbReference type="RefSeq" id="WP_096514211.1">
    <property type="nucleotide sequence ID" value="NZ_AP017423.2"/>
</dbReference>
<dbReference type="NCBIfam" id="TIGR03354">
    <property type="entry name" value="VI_FHA"/>
    <property type="match status" value="1"/>
</dbReference>
<dbReference type="InterPro" id="IPR046883">
    <property type="entry name" value="T6SS_FHA_C"/>
</dbReference>
<dbReference type="SUPFAM" id="SSF49879">
    <property type="entry name" value="SMAD/FHA domain"/>
    <property type="match status" value="1"/>
</dbReference>
<keyword evidence="3" id="KW-1185">Reference proteome</keyword>
<evidence type="ECO:0000259" key="1">
    <source>
        <dbReference type="PROSITE" id="PS50006"/>
    </source>
</evidence>
<dbReference type="InterPro" id="IPR008984">
    <property type="entry name" value="SMAD_FHA_dom_sf"/>
</dbReference>
<reference evidence="2 3" key="1">
    <citation type="submission" date="2016-04" db="EMBL/GenBank/DDBJ databases">
        <title>Complete genome sequence of Pseudomonas sp. LAB-08 isolated from TCE contaminated aquifer soil.</title>
        <authorList>
            <person name="Dohra H."/>
            <person name="Suzuki K."/>
            <person name="Fatma A."/>
            <person name="Inuzuka Y."/>
            <person name="Honjo M."/>
            <person name="Tashiro Y."/>
            <person name="Futamata H."/>
        </authorList>
    </citation>
    <scope>NUCLEOTIDE SEQUENCE [LARGE SCALE GENOMIC DNA]</scope>
    <source>
        <strain evidence="2 3">LAB-08</strain>
    </source>
</reference>
<accession>A0ABM7S6G3</accession>
<feature type="domain" description="FHA" evidence="1">
    <location>
        <begin position="28"/>
        <end position="70"/>
    </location>
</feature>
<sequence>MELVFEMLSSKQFVPTDSSRKTFTESGGVIGRSKKCDWVIPDRKRHVSGLHAKINYCEGAFYMTDISNNGIHDLVGGSRLIKGEALRIENGGIYGLGDFEIRAQLSHGSSSFDAEACRTHKTGNIIPDDVLLELDPLKAVDQQEPAFYGLDELSDFDGVFQAPLQRADYARIDMENLTVPQLLEPTVEPALVRSEIAEPRHEDFWERFGATLGLDLKGFDPAACEAVALDAARLLKQCAGGLQQSLRTRSELKNELRLAHTTVQGLHTNPLKIAVGPAEALSMLLTNKPGQLSAEQAISSAFRDLQAHQVALLAGSRAAVRGALEHCSPRQLTLRFERDNKSLFSTAGSRWKAYGRFHQTLLQDDDWSDRLLTRDFARAYEEQIRLISTLHTDLQG</sequence>
<proteinExistence type="predicted"/>
<evidence type="ECO:0000313" key="2">
    <source>
        <dbReference type="EMBL" id="BCX71248.1"/>
    </source>
</evidence>
<protein>
    <submittedName>
        <fullName evidence="2">Type VI secretion system-associated FHA domain protein TagH</fullName>
    </submittedName>
</protein>
<dbReference type="PROSITE" id="PS50006">
    <property type="entry name" value="FHA_DOMAIN"/>
    <property type="match status" value="1"/>
</dbReference>
<dbReference type="InterPro" id="IPR017735">
    <property type="entry name" value="T6SS_FHA"/>
</dbReference>
<organism evidence="2 3">
    <name type="scientific">Pseudomonas izuensis</name>
    <dbReference type="NCBI Taxonomy" id="2684212"/>
    <lineage>
        <taxon>Bacteria</taxon>
        <taxon>Pseudomonadati</taxon>
        <taxon>Pseudomonadota</taxon>
        <taxon>Gammaproteobacteria</taxon>
        <taxon>Pseudomonadales</taxon>
        <taxon>Pseudomonadaceae</taxon>
        <taxon>Pseudomonas</taxon>
    </lineage>
</organism>
<dbReference type="Pfam" id="PF00498">
    <property type="entry name" value="FHA"/>
    <property type="match status" value="1"/>
</dbReference>